<feature type="transmembrane region" description="Helical" evidence="2">
    <location>
        <begin position="31"/>
        <end position="51"/>
    </location>
</feature>
<feature type="transmembrane region" description="Helical" evidence="2">
    <location>
        <begin position="419"/>
        <end position="441"/>
    </location>
</feature>
<organism evidence="3 4">
    <name type="scientific">Nonomuraea montanisoli</name>
    <dbReference type="NCBI Taxonomy" id="2741721"/>
    <lineage>
        <taxon>Bacteria</taxon>
        <taxon>Bacillati</taxon>
        <taxon>Actinomycetota</taxon>
        <taxon>Actinomycetes</taxon>
        <taxon>Streptosporangiales</taxon>
        <taxon>Streptosporangiaceae</taxon>
        <taxon>Nonomuraea</taxon>
    </lineage>
</organism>
<feature type="transmembrane region" description="Helical" evidence="2">
    <location>
        <begin position="479"/>
        <end position="499"/>
    </location>
</feature>
<dbReference type="EMBL" id="JABWGN010000015">
    <property type="protein sequence ID" value="NUW36447.1"/>
    <property type="molecule type" value="Genomic_DNA"/>
</dbReference>
<feature type="transmembrane region" description="Helical" evidence="2">
    <location>
        <begin position="540"/>
        <end position="563"/>
    </location>
</feature>
<evidence type="ECO:0000313" key="3">
    <source>
        <dbReference type="EMBL" id="NUW36447.1"/>
    </source>
</evidence>
<dbReference type="Proteomes" id="UP000586042">
    <property type="component" value="Unassembled WGS sequence"/>
</dbReference>
<feature type="transmembrane region" description="Helical" evidence="2">
    <location>
        <begin position="226"/>
        <end position="246"/>
    </location>
</feature>
<feature type="transmembrane region" description="Helical" evidence="2">
    <location>
        <begin position="148"/>
        <end position="170"/>
    </location>
</feature>
<keyword evidence="2" id="KW-0812">Transmembrane</keyword>
<evidence type="ECO:0000256" key="2">
    <source>
        <dbReference type="SAM" id="Phobius"/>
    </source>
</evidence>
<feature type="transmembrane region" description="Helical" evidence="2">
    <location>
        <begin position="453"/>
        <end position="473"/>
    </location>
</feature>
<accession>A0A7Y6IDU7</accession>
<reference evidence="3 4" key="1">
    <citation type="submission" date="2020-06" db="EMBL/GenBank/DDBJ databases">
        <title>Nonomuraea sp. SMC257, a novel actinomycete isolated from soil.</title>
        <authorList>
            <person name="Chanama M."/>
        </authorList>
    </citation>
    <scope>NUCLEOTIDE SEQUENCE [LARGE SCALE GENOMIC DNA]</scope>
    <source>
        <strain evidence="3 4">SMC257</strain>
    </source>
</reference>
<feature type="transmembrane region" description="Helical" evidence="2">
    <location>
        <begin position="321"/>
        <end position="353"/>
    </location>
</feature>
<feature type="region of interest" description="Disordered" evidence="1">
    <location>
        <begin position="1"/>
        <end position="23"/>
    </location>
</feature>
<keyword evidence="2" id="KW-0472">Membrane</keyword>
<sequence>MAEAPPFPRTAPLASEPLTEGSAAPPPLRPAGWLPALAVAGCAGAVLGYHGVAFADLAVFTVYVGLGLTLPGVLWVRVLYRRPHTLPEELALGLALGYAAEVLCYLPARAMGMPLLVAAWPMGTYALFAAVPRLRAHCRRTRRARAPLWWSWCLALGVVCLTLWIGAGYFPVHPVGMPPAAALPHLDMVARLMSDGPDGGPFGHDWFVHAHLAAASWITGVAPSVLLFRLAALPMLAALVVLLAMAGRRFTGSRRQALTALAAAVFVAAPVLYTGTAAGVLAWTSPHEWAAPARTFGALLFAPLVVLLLDLFGDRPPGRGAWLVFAVLLAALAGAKAVYVPLLAVGLLAVVVVETVKWLSPPRRAVAALGLTACALAAQAALLGDVWQGTAVQPLEFARASWAGLTGAADTAEAPMSSLAGVTALGLLCGAITWSGVLGLVRRPRLLGRPPVVLALGMGAAGLGAALLLGDPYLAQGDYLQAACPYLAMAAVHGLGCVIRRAHVTLTAGVCAALAGVAAACAVRWVFGVHVPLRPGAGELALYLPYLTLAGVVLAVGALLAAAGQPRARVLALTLLLVTAAGTPAAWLGRALPVAPPVATAPAQPPGPGEVTGPVAGT</sequence>
<keyword evidence="2" id="KW-1133">Transmembrane helix</keyword>
<feature type="region of interest" description="Disordered" evidence="1">
    <location>
        <begin position="599"/>
        <end position="618"/>
    </location>
</feature>
<dbReference type="AlphaFoldDB" id="A0A7Y6IDU7"/>
<comment type="caution">
    <text evidence="3">The sequence shown here is derived from an EMBL/GenBank/DDBJ whole genome shotgun (WGS) entry which is preliminary data.</text>
</comment>
<feature type="transmembrane region" description="Helical" evidence="2">
    <location>
        <begin position="258"/>
        <end position="283"/>
    </location>
</feature>
<evidence type="ECO:0000313" key="4">
    <source>
        <dbReference type="Proteomes" id="UP000586042"/>
    </source>
</evidence>
<name>A0A7Y6IDU7_9ACTN</name>
<gene>
    <name evidence="3" type="ORF">HTZ77_34310</name>
</gene>
<dbReference type="RefSeq" id="WP_175593892.1">
    <property type="nucleotide sequence ID" value="NZ_JABWGN010000015.1"/>
</dbReference>
<evidence type="ECO:0000256" key="1">
    <source>
        <dbReference type="SAM" id="MobiDB-lite"/>
    </source>
</evidence>
<feature type="transmembrane region" description="Helical" evidence="2">
    <location>
        <begin position="57"/>
        <end position="78"/>
    </location>
</feature>
<feature type="transmembrane region" description="Helical" evidence="2">
    <location>
        <begin position="114"/>
        <end position="136"/>
    </location>
</feature>
<keyword evidence="4" id="KW-1185">Reference proteome</keyword>
<feature type="transmembrane region" description="Helical" evidence="2">
    <location>
        <begin position="570"/>
        <end position="588"/>
    </location>
</feature>
<protein>
    <submittedName>
        <fullName evidence="3">Uncharacterized protein</fullName>
    </submittedName>
</protein>
<proteinExistence type="predicted"/>
<feature type="transmembrane region" description="Helical" evidence="2">
    <location>
        <begin position="289"/>
        <end position="309"/>
    </location>
</feature>
<feature type="transmembrane region" description="Helical" evidence="2">
    <location>
        <begin position="506"/>
        <end position="528"/>
    </location>
</feature>